<dbReference type="PROSITE" id="PS00606">
    <property type="entry name" value="KS3_1"/>
    <property type="match status" value="2"/>
</dbReference>
<keyword evidence="10" id="KW-0175">Coiled coil</keyword>
<dbReference type="InterPro" id="IPR014031">
    <property type="entry name" value="Ketoacyl_synth_C"/>
</dbReference>
<gene>
    <name evidence="14" type="ORF">BST44_13840</name>
</gene>
<feature type="coiled-coil region" evidence="10">
    <location>
        <begin position="2"/>
        <end position="32"/>
    </location>
</feature>
<dbReference type="FunFam" id="3.40.50.720:FF:000209">
    <property type="entry name" value="Polyketide synthase Pks12"/>
    <property type="match status" value="2"/>
</dbReference>
<evidence type="ECO:0000256" key="9">
    <source>
        <dbReference type="PROSITE-ProRule" id="PRU01363"/>
    </source>
</evidence>
<dbReference type="SUPFAM" id="SSF52151">
    <property type="entry name" value="FabD/lysophospholipase-like"/>
    <property type="match status" value="2"/>
</dbReference>
<feature type="domain" description="PKS/mFAS DH" evidence="13">
    <location>
        <begin position="2955"/>
        <end position="3230"/>
    </location>
</feature>
<dbReference type="PANTHER" id="PTHR43775:SF51">
    <property type="entry name" value="INACTIVE PHENOLPHTHIOCEROL SYNTHESIS POLYKETIDE SYNTHASE TYPE I PKS1-RELATED"/>
    <property type="match status" value="1"/>
</dbReference>
<dbReference type="SUPFAM" id="SSF53901">
    <property type="entry name" value="Thiolase-like"/>
    <property type="match status" value="2"/>
</dbReference>
<organism evidence="14 15">
    <name type="scientific">Mycobacterium scrofulaceum</name>
    <dbReference type="NCBI Taxonomy" id="1783"/>
    <lineage>
        <taxon>Bacteria</taxon>
        <taxon>Bacillati</taxon>
        <taxon>Actinomycetota</taxon>
        <taxon>Actinomycetes</taxon>
        <taxon>Mycobacteriales</taxon>
        <taxon>Mycobacteriaceae</taxon>
        <taxon>Mycobacterium</taxon>
    </lineage>
</organism>
<protein>
    <submittedName>
        <fullName evidence="14">Polyketide synthase</fullName>
    </submittedName>
</protein>
<evidence type="ECO:0000259" key="13">
    <source>
        <dbReference type="PROSITE" id="PS52019"/>
    </source>
</evidence>
<sequence length="4178" mass="435142">MVDQLQHATEALRKALVQVERLKRTNRALLERSSEPIAIVGMSCRFPGGVETPEDLWQMVADGRDVITDFPTDRGWDLASLYDPDPDARHKTYAKSGGFVDGVADFDPAFFGIAPSEALAMDPQHRMLLELSWEALERGGIDPSGLRGSATGVFAGLIVQGYGMLAEEIEGYRLTGMTSSVASGRVSYVLGLEGPAVSVDTACSSSLVALHMAVQSLRSGECDLALAGGATVNATPTVFVEFSRHRGLAPDGRSKAYAGAADGVGWSEGGAMLVVERLSDARRLGHPVLALVRGSAVNQDGASNGLTAPNGPSQQRVVRAALANAGLSAADVDVVEGHGTGTTLGDPIEAQALLATYGQERAEPGKQPLWLGSIKSNMGHTQAAAGVAGVIKMVQAMRHEMLPATLHVDVPSPHVDWSAGSVSLLTESQPWPASRVQRAGISSFGISGTNAHVIVEAAPAPEPSEGGSKPATVPWVVSAKSLPALRSQAARLAGHVRGHAELDVADVAWTLAGRATFEHRAVVVGGDRDRLLAGLDELAADDPAGTVLQGSAAPAGKNVFVFPGQGSQWLGMGIELLDTAPVFAQQIDACAEAFAEFVDWSLIDVLRGAPGAPGLDRVDVVQPVLFAVMVSLAELWKSVGVGPDAVIGHSQGEIAAAYVAGALSLRDAVRVVTLRSKLLRALAHSGGMLSIACSTERARELLAPYGNRVSIAAVNGRSAVVVSGEVAALEELVGFCADLELRTRRIDVDYASHSVEVEAIRDELAGALAGIEPRSSRVAFFSTVTGSRLDTVGLDAAYWYRNIRQTVQFDQAVRAACEHGYRTFIESSPHPALIAGIEDTCSDCLGSSAGDPAPIVVPTLGRNDGGLERFLTSAAAAYVAGVNVNWRGALAGAGFVELPTYAFDRRRFWLSGEGVGADATGLGLGTSEHALLSAVVELPASDGVLLTGRLSPSLQGWLADHAVAGAAVFPGAGFVELAIRAGDQVGCPVVDELTLQAPLMLPASSSVAVQVVVGPAEESGRRAVSVFSRVEAGSGWVCHAEGVLSSRSLEPGADLSAWPPAGAVAVEMADGYDRLAAQGYGYGPAFRGLTAAWVRDDEVFAEVRLPDAAGGAGGFGVHPALLDAAMHAVIIARQAAGQPVDVMLPFSWQDVSLHAAGATAVRARIAPNHRGAHADGGAAAISIELADGLGLPVLSVGAMVARPVSERQLRAAVSSAGPERLFELTWSPVTPSAAPGPVPSYEILESVASEQDPVTATYQRTHQALTAVQSWLTDHDSGVLIVATRGAVGLAGEDVRDLPGAAVWGLVRSAQTEHPGRIVLVDSDVPLDDQAAASVLAAGEPQVLLRNGQVHTARVRPSRAVDDLLTPPGDGPWRLGIGTAGTFENLRLEPVPNAGAALEPGQVRVALRAIAANFRDIMITLGMFTHDALLGGEGAGVVTEIGPGVTEFAVGDSVYGFFPDGSGTLVAGDVRLLQPMPADWSYAEAAAISAVFTTAYMAFVHLADVQPGQRVLVHAAAGGVGMAAVQLGRHLGLEIFGTASRGKWDTLRAMGFDDDHISDSRSLEFEDKFRAVTGGAGMDVVLDSLAGDFVDASLRLVTPGGVFLEMGKTDIRDPGVIAEEYPGVRYRAFDLFEPGRPRMHQWMIELAGLFDAGVLRPLPVTTFDIRRARAALRYLSQARHVGKVVMTMPDAWAAGTVLITGGTGMAGATLARHLVTEHGAQNLVLLSRSGPDAPGSAELIAELEEGGARVRAVACDAADPDALASVIAGIPAGHPLTGVIHAAGVLDDAVITSLTPERVDAVLRAKVDAAWNLHELTRGLDLSVFVMFSSMAGLVGSSGQANYAAANSFLDGLAAHRRAHGLPAVSLAWGLWDQASAMTGGLDAADLARLGRDGILALSSGEAMELFDTALVVDEPFMAPARIDLNALRAHAAAVPPMFADLVNAPARRRVDDSLAAAKSKSALAHRLHGLPEAEQHAVLLDLVRSHIATVLGNTTPEAVDPDKAFQDLGFDSLTAVEMRNRLKTATGLPLSPTLIFDYPTPNGLAGYIRSELAGVPREVGPAPVVRAAGDDPIVIVGMSCRYPGGVNSPEDLWQMLVERRDVLSEFPTDRGWDLAGIYNPDPDVPGTCYTRIGGFVDGVADFDPAFFGIAPSEALSMDPQQRMFLELSWEALERAGIEPGALRGSATGVFAGVYTQGYGMGAAPAAEGFRLTGQSSSVASGRVSYALGLEGPAVSVDTACSSSLVALHMAAQSLRSGECDLALAGGVTVNATPDIFVEFSRMRGLSADGRCKAYAGGADGTGFSEGGGMLVVERLSDAQRLGHPVLAVVRGSAINQDGASNGLTAPNGPSQQRVVRAALANAGLSAADVDAVEGHGTGTTLGDPIEAQALLATYGQDRAEPLLLGSIKSNMGHTQAAAGVAGVIKMVLAMRHAMLPATLHVDEPSPHVDWSMGSVALLTEPRPWQPNGPRRAGVSSFGISGTNAHVIIEAAPAEPAPVPERRNLPIMPWVVSAKSLSALGSQAERLAGHLRRHDELDDTDVAWSLAGRSNFEHRAVVVGGDRERLLAGLDELASGQVGSVVQGTAASGGKTAFVFPGQGAQVLGMGMGLHAAYPVFAEAFNTVVAELDRHLLRPLREVVWGHDENLLNTTEFAQPALFAVEVALFRLLESWGIHPDFVLGHSIGELSAAHVAGVLSLENAAVLVAARGRFMQGLPEGGAMFAVQATEEEVRPLLARSEEASVGIAAVNGPASVVISGAEDQVSAIAAQLRDDGRRVHRLAVSHAFHSPLMDPMIDEFGTVAAGLALGKPAIPIVSNLTGQPAGDDFASPGYWKRHIREAVRFADSVRFAHSAGATRFLEVGPGGGLTASIEESLADAPIVTMSALRKDRPEPVTLVNAVAQGFVAGMDVDWRRAIGQANFVELPTYAFERRRFWLAGDGATVDAAGLGLVPGEHALLGAVVELPSSGGVVLTGRLSPGTQGWLADHAVGGVVLFPGAGFVELAIRAGDEVGCGVVEELNLAAPLVLPASGSVAVQVVVGGADDAGTRAVSVFSRADAGSGWSLHAEGVLRAGSVQPSADLSAWPPIGAVPVDVGDGYDRLADRGYGYGPAFRGLTSMWRRGDEVFAEVALPADSGVSAAGFGVHPVMLDAALHAVILTSDGDELPEGSMLVPFSWQQISLHAAGATAVRARIVPVSDSAVSIELADGLGLPVLSVGSMVARPVTDQQLLAAVSNSGPDRLFEVIWSAQRSTSVPPVTVSRWGATAFDDTEAHPAAVVFESAPVTEDVVAEVYAATRAVLPVLQSWLARDSGTLVVATRGAMALPGEDVTDLAGAAVWGLVRSAQTEHPGRIVLVDTDGRLDDESVAAALAVGEPQVVVRGSTVYTARVHGSRAVAGLLVPPSDGPWRLGMSSSGTFENLRMERIPDADAPLGPGQVRVAVSALAANFRDVMIALGLYPDPDAVMGIEASGVVVETGPKTSTGSGRFAVGDRVMGLFPDGTGTIARTDERLLVKMPAGWSPTAAATTTVVFATAFYALVDLAAAKRGQRVLVHAAAGGVGMAAVQLARHLGLEVFATASRGKWDTLRAMGFDEDHISDSRSLDFEDKFRAVTGGRGMDLVLDSLSGDFVDASLRLVAPGGAFLEMGKTDMREPDAVAREHPGVRYRAFDLFEAGPDRIAQILDELAAMFADDVLRPLPVTRFDVRRAPAALRYLSQARHVGKVVMTMPDAWAAGTVLITGATGMAGSALARHVVTRHDARNLVLVSRRGLDAPGAAELVTELNAAGAQVQVVACDAADREALAKVIADIPVHRPLSGVIHAAGVLDDAVISSLTPERVASVLRAKVDAAWNLHELTRDLDVSAFVMFSSMAGLAGASGQANYAAANSFLDGLAVHRRMHGLPAMSLAWGLWDQASAMTGALGSADRARFGRDGIVAMSSDEALELMDTALVVDEPFLLPAHIDLAALRVKFDGGTLPPMFVDLINAPTRRQVDDSLAAAKSKSALLQRLEGLPEDEQQAVLLDLVRANIATVLGNSSPESIDPDRAFQELGFDSLTAVEMRNRLKSATGLALSPTLIFDYPNSAALAGYMHRELVGAAEQQSPAAAPGEAEIQRAVGSIPVKRLRQAGVLELLLALANEADGSRTDGPSPAAALTAEKDIADMDLEDLVNAALMDDDE</sequence>
<dbReference type="InterPro" id="IPR036736">
    <property type="entry name" value="ACP-like_sf"/>
</dbReference>
<dbReference type="InterPro" id="IPR049900">
    <property type="entry name" value="PKS_mFAS_DH"/>
</dbReference>
<dbReference type="FunFam" id="3.90.180.10:FF:000032">
    <property type="entry name" value="Probable polyketide synthase pks1"/>
    <property type="match status" value="2"/>
</dbReference>
<comment type="caution">
    <text evidence="14">The sequence shown here is derived from an EMBL/GenBank/DDBJ whole genome shotgun (WGS) entry which is preliminary data.</text>
</comment>
<dbReference type="Proteomes" id="UP000192601">
    <property type="component" value="Unassembled WGS sequence"/>
</dbReference>
<dbReference type="PROSITE" id="PS01162">
    <property type="entry name" value="QOR_ZETA_CRYSTAL"/>
    <property type="match status" value="2"/>
</dbReference>
<feature type="domain" description="Ketosynthase family 3 (KS3)" evidence="12">
    <location>
        <begin position="2071"/>
        <end position="2491"/>
    </location>
</feature>
<dbReference type="OrthoDB" id="9778690at2"/>
<comment type="pathway">
    <text evidence="1">Lipid metabolism.</text>
</comment>
<dbReference type="SMART" id="SM00823">
    <property type="entry name" value="PKS_PP"/>
    <property type="match status" value="2"/>
</dbReference>
<dbReference type="Pfam" id="PF16197">
    <property type="entry name" value="KAsynt_C_assoc"/>
    <property type="match status" value="2"/>
</dbReference>
<dbReference type="PANTHER" id="PTHR43775">
    <property type="entry name" value="FATTY ACID SYNTHASE"/>
    <property type="match status" value="1"/>
</dbReference>
<reference evidence="14 15" key="1">
    <citation type="submission" date="2017-02" db="EMBL/GenBank/DDBJ databases">
        <title>The new phylogeny of genus Mycobacterium.</title>
        <authorList>
            <person name="Tortoli E."/>
            <person name="Trovato A."/>
            <person name="Cirillo D.M."/>
        </authorList>
    </citation>
    <scope>NUCLEOTIDE SEQUENCE [LARGE SCALE GENOMIC DNA]</scope>
    <source>
        <strain evidence="14 15">DSM 43992</strain>
    </source>
</reference>
<dbReference type="FunFam" id="1.10.1200.10:FF:000007">
    <property type="entry name" value="Probable polyketide synthase pks17"/>
    <property type="match status" value="2"/>
</dbReference>
<dbReference type="InterPro" id="IPR011032">
    <property type="entry name" value="GroES-like_sf"/>
</dbReference>
<dbReference type="Gene3D" id="3.40.50.11460">
    <property type="match status" value="1"/>
</dbReference>
<dbReference type="InterPro" id="IPR001227">
    <property type="entry name" value="Ac_transferase_dom_sf"/>
</dbReference>
<dbReference type="SMART" id="SM00822">
    <property type="entry name" value="PKS_KR"/>
    <property type="match status" value="2"/>
</dbReference>
<dbReference type="GO" id="GO:0031177">
    <property type="term" value="F:phosphopantetheine binding"/>
    <property type="evidence" value="ECO:0007669"/>
    <property type="project" value="InterPro"/>
</dbReference>
<feature type="active site" description="Proton donor; for dehydratase activity" evidence="9">
    <location>
        <position position="1123"/>
    </location>
</feature>
<dbReference type="InterPro" id="IPR020841">
    <property type="entry name" value="PKS_Beta-ketoAc_synthase_dom"/>
</dbReference>
<dbReference type="Pfam" id="PF21089">
    <property type="entry name" value="PKS_DH_N"/>
    <property type="match status" value="2"/>
</dbReference>
<dbReference type="FunFam" id="3.40.366.10:FF:000002">
    <property type="entry name" value="Probable polyketide synthase 2"/>
    <property type="match status" value="2"/>
</dbReference>
<dbReference type="PROSITE" id="PS50075">
    <property type="entry name" value="CARRIER"/>
    <property type="match status" value="2"/>
</dbReference>
<dbReference type="SMART" id="SM00829">
    <property type="entry name" value="PKS_ER"/>
    <property type="match status" value="2"/>
</dbReference>
<dbReference type="InterPro" id="IPR020807">
    <property type="entry name" value="PKS_DH"/>
</dbReference>
<dbReference type="EMBL" id="MVIJ01000018">
    <property type="protein sequence ID" value="ORB73615.1"/>
    <property type="molecule type" value="Genomic_DNA"/>
</dbReference>
<dbReference type="InterPro" id="IPR002364">
    <property type="entry name" value="Quin_OxRdtase/zeta-crystal_CS"/>
</dbReference>
<dbReference type="Pfam" id="PF14765">
    <property type="entry name" value="PS-DH"/>
    <property type="match status" value="2"/>
</dbReference>
<dbReference type="GO" id="GO:0004312">
    <property type="term" value="F:fatty acid synthase activity"/>
    <property type="evidence" value="ECO:0007669"/>
    <property type="project" value="TreeGrafter"/>
</dbReference>
<dbReference type="FunFam" id="3.40.50.720:FF:000381">
    <property type="entry name" value="Probable polyketide synthase pks17"/>
    <property type="match status" value="2"/>
</dbReference>
<evidence type="ECO:0000256" key="7">
    <source>
        <dbReference type="ARBA" id="ARBA00023268"/>
    </source>
</evidence>
<dbReference type="Gene3D" id="3.40.50.720">
    <property type="entry name" value="NAD(P)-binding Rossmann-like Domain"/>
    <property type="match status" value="4"/>
</dbReference>
<dbReference type="InterPro" id="IPR036291">
    <property type="entry name" value="NAD(P)-bd_dom_sf"/>
</dbReference>
<evidence type="ECO:0000256" key="3">
    <source>
        <dbReference type="ARBA" id="ARBA00022553"/>
    </source>
</evidence>
<evidence type="ECO:0000256" key="5">
    <source>
        <dbReference type="ARBA" id="ARBA00022832"/>
    </source>
</evidence>
<keyword evidence="7" id="KW-0511">Multifunctional enzyme</keyword>
<dbReference type="FunFam" id="3.40.47.10:FF:000019">
    <property type="entry name" value="Polyketide synthase type I"/>
    <property type="match status" value="2"/>
</dbReference>
<dbReference type="PROSITE" id="PS00012">
    <property type="entry name" value="PHOSPHOPANTETHEINE"/>
    <property type="match status" value="2"/>
</dbReference>
<feature type="active site" description="Proton donor; for dehydratase activity" evidence="9">
    <location>
        <position position="3150"/>
    </location>
</feature>
<dbReference type="InterPro" id="IPR014043">
    <property type="entry name" value="Acyl_transferase_dom"/>
</dbReference>
<dbReference type="InterPro" id="IPR049551">
    <property type="entry name" value="PKS_DH_C"/>
</dbReference>
<keyword evidence="5" id="KW-0276">Fatty acid metabolism</keyword>
<feature type="region of interest" description="C-terminal hotdog fold" evidence="9">
    <location>
        <begin position="1063"/>
        <end position="1210"/>
    </location>
</feature>
<dbReference type="InterPro" id="IPR013154">
    <property type="entry name" value="ADH-like_N"/>
</dbReference>
<dbReference type="InterPro" id="IPR018201">
    <property type="entry name" value="Ketoacyl_synth_AS"/>
</dbReference>
<evidence type="ECO:0000259" key="11">
    <source>
        <dbReference type="PROSITE" id="PS50075"/>
    </source>
</evidence>
<evidence type="ECO:0000259" key="12">
    <source>
        <dbReference type="PROSITE" id="PS52004"/>
    </source>
</evidence>
<dbReference type="SMART" id="SM00825">
    <property type="entry name" value="PKS_KS"/>
    <property type="match status" value="2"/>
</dbReference>
<dbReference type="SUPFAM" id="SSF50129">
    <property type="entry name" value="GroES-like"/>
    <property type="match status" value="2"/>
</dbReference>
<dbReference type="PROSITE" id="PS52019">
    <property type="entry name" value="PKS_MFAS_DH"/>
    <property type="match status" value="2"/>
</dbReference>
<feature type="active site" description="Proton acceptor; for dehydratase activity" evidence="9">
    <location>
        <position position="961"/>
    </location>
</feature>
<dbReference type="PROSITE" id="PS52004">
    <property type="entry name" value="KS3_2"/>
    <property type="match status" value="2"/>
</dbReference>
<dbReference type="Pfam" id="PF00698">
    <property type="entry name" value="Acyl_transf_1"/>
    <property type="match status" value="2"/>
</dbReference>
<dbReference type="SMART" id="SM00827">
    <property type="entry name" value="PKS_AT"/>
    <property type="match status" value="2"/>
</dbReference>
<dbReference type="InterPro" id="IPR009081">
    <property type="entry name" value="PP-bd_ACP"/>
</dbReference>
<keyword evidence="8" id="KW-0012">Acyltransferase</keyword>
<dbReference type="Gene3D" id="3.40.47.10">
    <property type="match status" value="2"/>
</dbReference>
<dbReference type="Gene3D" id="3.10.129.110">
    <property type="entry name" value="Polyketide synthase dehydratase"/>
    <property type="match status" value="2"/>
</dbReference>
<evidence type="ECO:0000256" key="1">
    <source>
        <dbReference type="ARBA" id="ARBA00005189"/>
    </source>
</evidence>
<feature type="domain" description="Carrier" evidence="11">
    <location>
        <begin position="1978"/>
        <end position="2053"/>
    </location>
</feature>
<dbReference type="InterPro" id="IPR057326">
    <property type="entry name" value="KR_dom"/>
</dbReference>
<dbReference type="Gene3D" id="3.90.180.10">
    <property type="entry name" value="Medium-chain alcohol dehydrogenases, catalytic domain"/>
    <property type="match status" value="2"/>
</dbReference>
<evidence type="ECO:0000256" key="8">
    <source>
        <dbReference type="ARBA" id="ARBA00023315"/>
    </source>
</evidence>
<dbReference type="InterPro" id="IPR032821">
    <property type="entry name" value="PKS_assoc"/>
</dbReference>
<feature type="active site" description="Proton acceptor; for dehydratase activity" evidence="9">
    <location>
        <position position="2987"/>
    </location>
</feature>
<dbReference type="GO" id="GO:0008270">
    <property type="term" value="F:zinc ion binding"/>
    <property type="evidence" value="ECO:0007669"/>
    <property type="project" value="InterPro"/>
</dbReference>
<dbReference type="InterPro" id="IPR013968">
    <property type="entry name" value="PKS_KR"/>
</dbReference>
<dbReference type="Pfam" id="PF00550">
    <property type="entry name" value="PP-binding"/>
    <property type="match status" value="2"/>
</dbReference>
<dbReference type="InterPro" id="IPR006162">
    <property type="entry name" value="Ppantetheine_attach_site"/>
</dbReference>
<dbReference type="FunFam" id="3.10.129.110:FF:000003">
    <property type="entry name" value="Probable polyketide synthase pks1"/>
    <property type="match status" value="2"/>
</dbReference>
<dbReference type="InterPro" id="IPR016035">
    <property type="entry name" value="Acyl_Trfase/lysoPLipase"/>
</dbReference>
<name>A0A1X0KEI7_MYCSC</name>
<accession>A0A1X0KEI7</accession>
<proteinExistence type="predicted"/>
<dbReference type="InterPro" id="IPR020843">
    <property type="entry name" value="ER"/>
</dbReference>
<evidence type="ECO:0000256" key="6">
    <source>
        <dbReference type="ARBA" id="ARBA00023098"/>
    </source>
</evidence>
<keyword evidence="4" id="KW-0808">Transferase</keyword>
<dbReference type="InterPro" id="IPR050091">
    <property type="entry name" value="PKS_NRPS_Biosynth_Enz"/>
</dbReference>
<dbReference type="Pfam" id="PF00109">
    <property type="entry name" value="ketoacyl-synt"/>
    <property type="match status" value="2"/>
</dbReference>
<dbReference type="SUPFAM" id="SSF47336">
    <property type="entry name" value="ACP-like"/>
    <property type="match status" value="2"/>
</dbReference>
<dbReference type="SMART" id="SM01294">
    <property type="entry name" value="PKS_PP_betabranch"/>
    <property type="match status" value="2"/>
</dbReference>
<feature type="domain" description="Carrier" evidence="11">
    <location>
        <begin position="4019"/>
        <end position="4094"/>
    </location>
</feature>
<dbReference type="CDD" id="cd08956">
    <property type="entry name" value="KR_3_FAS_SDR_x"/>
    <property type="match status" value="2"/>
</dbReference>
<dbReference type="InterPro" id="IPR016036">
    <property type="entry name" value="Malonyl_transacylase_ACP-bd"/>
</dbReference>
<dbReference type="Gene3D" id="3.30.70.3290">
    <property type="match status" value="2"/>
</dbReference>
<dbReference type="RefSeq" id="WP_083177718.1">
    <property type="nucleotide sequence ID" value="NZ_MVIJ01000018.1"/>
</dbReference>
<keyword evidence="2" id="KW-0596">Phosphopantetheine</keyword>
<dbReference type="InterPro" id="IPR016039">
    <property type="entry name" value="Thiolase-like"/>
</dbReference>
<dbReference type="CDD" id="cd05195">
    <property type="entry name" value="enoyl_red"/>
    <property type="match status" value="2"/>
</dbReference>
<evidence type="ECO:0000256" key="2">
    <source>
        <dbReference type="ARBA" id="ARBA00022450"/>
    </source>
</evidence>
<dbReference type="Pfam" id="PF22953">
    <property type="entry name" value="SpnB_Rossmann"/>
    <property type="match status" value="2"/>
</dbReference>
<dbReference type="Pfam" id="PF13602">
    <property type="entry name" value="ADH_zinc_N_2"/>
    <property type="match status" value="2"/>
</dbReference>
<dbReference type="SMART" id="SM00826">
    <property type="entry name" value="PKS_DH"/>
    <property type="match status" value="2"/>
</dbReference>
<dbReference type="Pfam" id="PF08659">
    <property type="entry name" value="KR"/>
    <property type="match status" value="2"/>
</dbReference>
<dbReference type="Gene3D" id="1.10.1200.10">
    <property type="entry name" value="ACP-like"/>
    <property type="match status" value="2"/>
</dbReference>
<dbReference type="GO" id="GO:0016491">
    <property type="term" value="F:oxidoreductase activity"/>
    <property type="evidence" value="ECO:0007669"/>
    <property type="project" value="InterPro"/>
</dbReference>
<dbReference type="InterPro" id="IPR055123">
    <property type="entry name" value="SpnB-like_Rossmann"/>
</dbReference>
<evidence type="ECO:0000256" key="10">
    <source>
        <dbReference type="SAM" id="Coils"/>
    </source>
</evidence>
<dbReference type="GO" id="GO:0006633">
    <property type="term" value="P:fatty acid biosynthetic process"/>
    <property type="evidence" value="ECO:0007669"/>
    <property type="project" value="InterPro"/>
</dbReference>
<feature type="region of interest" description="C-terminal hotdog fold" evidence="9">
    <location>
        <begin position="3089"/>
        <end position="3230"/>
    </location>
</feature>
<dbReference type="SUPFAM" id="SSF51735">
    <property type="entry name" value="NAD(P)-binding Rossmann-fold domains"/>
    <property type="match status" value="6"/>
</dbReference>
<evidence type="ECO:0000313" key="15">
    <source>
        <dbReference type="Proteomes" id="UP000192601"/>
    </source>
</evidence>
<dbReference type="GO" id="GO:0004315">
    <property type="term" value="F:3-oxoacyl-[acyl-carrier-protein] synthase activity"/>
    <property type="evidence" value="ECO:0007669"/>
    <property type="project" value="InterPro"/>
</dbReference>
<evidence type="ECO:0000313" key="14">
    <source>
        <dbReference type="EMBL" id="ORB73615.1"/>
    </source>
</evidence>
<dbReference type="InterPro" id="IPR014030">
    <property type="entry name" value="Ketoacyl_synth_N"/>
</dbReference>
<dbReference type="CDD" id="cd00833">
    <property type="entry name" value="PKS"/>
    <property type="match status" value="2"/>
</dbReference>
<dbReference type="Pfam" id="PF08240">
    <property type="entry name" value="ADH_N"/>
    <property type="match status" value="2"/>
</dbReference>
<dbReference type="Pfam" id="PF02801">
    <property type="entry name" value="Ketoacyl-synt_C"/>
    <property type="match status" value="2"/>
</dbReference>
<feature type="region of interest" description="N-terminal hotdog fold" evidence="9">
    <location>
        <begin position="929"/>
        <end position="1051"/>
    </location>
</feature>
<dbReference type="InterPro" id="IPR042104">
    <property type="entry name" value="PKS_dehydratase_sf"/>
</dbReference>
<dbReference type="SUPFAM" id="SSF55048">
    <property type="entry name" value="Probable ACP-binding domain of malonyl-CoA ACP transacylase"/>
    <property type="match status" value="2"/>
</dbReference>
<feature type="domain" description="PKS/mFAS DH" evidence="13">
    <location>
        <begin position="929"/>
        <end position="1210"/>
    </location>
</feature>
<keyword evidence="6" id="KW-0443">Lipid metabolism</keyword>
<evidence type="ECO:0000256" key="4">
    <source>
        <dbReference type="ARBA" id="ARBA00022679"/>
    </source>
</evidence>
<feature type="region of interest" description="N-terminal hotdog fold" evidence="9">
    <location>
        <begin position="2955"/>
        <end position="3077"/>
    </location>
</feature>
<dbReference type="InterPro" id="IPR049552">
    <property type="entry name" value="PKS_DH_N"/>
</dbReference>
<dbReference type="Gene3D" id="3.40.366.10">
    <property type="entry name" value="Malonyl-Coenzyme A Acyl Carrier Protein, domain 2"/>
    <property type="match status" value="2"/>
</dbReference>
<keyword evidence="3" id="KW-0597">Phosphoprotein</keyword>
<dbReference type="STRING" id="1783.BST44_13840"/>
<feature type="domain" description="Ketosynthase family 3 (KS3)" evidence="12">
    <location>
        <begin position="34"/>
        <end position="457"/>
    </location>
</feature>
<dbReference type="InterPro" id="IPR020806">
    <property type="entry name" value="PKS_PP-bd"/>
</dbReference>
<keyword evidence="15" id="KW-1185">Reference proteome</keyword>